<dbReference type="InterPro" id="IPR050789">
    <property type="entry name" value="Diverse_Enzym_Activities"/>
</dbReference>
<dbReference type="InterPro" id="IPR012338">
    <property type="entry name" value="Beta-lactam/transpept-like"/>
</dbReference>
<evidence type="ECO:0000259" key="1">
    <source>
        <dbReference type="Pfam" id="PF00144"/>
    </source>
</evidence>
<accession>A0A2T3J776</accession>
<evidence type="ECO:0000313" key="3">
    <source>
        <dbReference type="Proteomes" id="UP000240987"/>
    </source>
</evidence>
<gene>
    <name evidence="2" type="ORF">C9J12_26590</name>
</gene>
<dbReference type="AlphaFoldDB" id="A0A2T3J776"/>
<sequence length="407" mass="45702">MLRILMNNGLWKRSSELDTGKQHRQIFKQIRKVGLVSLVLCGSIGGNPSQATPVSGDWKPVISGNWKVGDATEAGFDQAALDKLVMNIHNGQFANTHAVLIEHDGELVFERYFSGRDEEWGRPTGVRNFELYSLHDVRSISKSVTSLLLGIALTDDVKQAVSKPAVNFLPDMELETTARKITLHQLMTMTAGFQWNEMTTPYNSSNDEVRLYRQRNPAHYVMSRPLVSKPGSAWYYNGGTTQVLASMITELTGKRLDAYARDKLFEPLGVTEFEWHGPGRWTPDNPAAMSGLRLKARDLAKIGSVFLHDGKWGEHQIVPKEWVDISSVRHVKDVGDWSDNGVWGYGYQWWVGDLRSGERVIAGFGNGNQRLFVIPKKRLVITINAGDYNLFTGQSERILQTVLQALD</sequence>
<keyword evidence="3" id="KW-1185">Reference proteome</keyword>
<dbReference type="InterPro" id="IPR001466">
    <property type="entry name" value="Beta-lactam-related"/>
</dbReference>
<dbReference type="PANTHER" id="PTHR43283">
    <property type="entry name" value="BETA-LACTAMASE-RELATED"/>
    <property type="match status" value="1"/>
</dbReference>
<dbReference type="PANTHER" id="PTHR43283:SF7">
    <property type="entry name" value="BETA-LACTAMASE-RELATED DOMAIN-CONTAINING PROTEIN"/>
    <property type="match status" value="1"/>
</dbReference>
<protein>
    <recommendedName>
        <fullName evidence="1">Beta-lactamase-related domain-containing protein</fullName>
    </recommendedName>
</protein>
<evidence type="ECO:0000313" key="2">
    <source>
        <dbReference type="EMBL" id="PSU44585.1"/>
    </source>
</evidence>
<dbReference type="OrthoDB" id="6963107at2"/>
<dbReference type="Pfam" id="PF00144">
    <property type="entry name" value="Beta-lactamase"/>
    <property type="match status" value="1"/>
</dbReference>
<organism evidence="2 3">
    <name type="scientific">Photobacterium frigidiphilum</name>
    <dbReference type="NCBI Taxonomy" id="264736"/>
    <lineage>
        <taxon>Bacteria</taxon>
        <taxon>Pseudomonadati</taxon>
        <taxon>Pseudomonadota</taxon>
        <taxon>Gammaproteobacteria</taxon>
        <taxon>Vibrionales</taxon>
        <taxon>Vibrionaceae</taxon>
        <taxon>Photobacterium</taxon>
    </lineage>
</organism>
<dbReference type="SUPFAM" id="SSF56601">
    <property type="entry name" value="beta-lactamase/transpeptidase-like"/>
    <property type="match status" value="1"/>
</dbReference>
<dbReference type="Gene3D" id="3.40.710.10">
    <property type="entry name" value="DD-peptidase/beta-lactamase superfamily"/>
    <property type="match status" value="1"/>
</dbReference>
<dbReference type="EMBL" id="PYMJ01000047">
    <property type="protein sequence ID" value="PSU44585.1"/>
    <property type="molecule type" value="Genomic_DNA"/>
</dbReference>
<dbReference type="Proteomes" id="UP000240987">
    <property type="component" value="Unassembled WGS sequence"/>
</dbReference>
<comment type="caution">
    <text evidence="2">The sequence shown here is derived from an EMBL/GenBank/DDBJ whole genome shotgun (WGS) entry which is preliminary data.</text>
</comment>
<proteinExistence type="predicted"/>
<reference evidence="2 3" key="1">
    <citation type="submission" date="2018-01" db="EMBL/GenBank/DDBJ databases">
        <title>Whole genome sequencing of Histamine producing bacteria.</title>
        <authorList>
            <person name="Butler K."/>
        </authorList>
    </citation>
    <scope>NUCLEOTIDE SEQUENCE [LARGE SCALE GENOMIC DNA]</scope>
    <source>
        <strain evidence="2 3">JCM 12947</strain>
    </source>
</reference>
<feature type="domain" description="Beta-lactamase-related" evidence="1">
    <location>
        <begin position="98"/>
        <end position="383"/>
    </location>
</feature>
<name>A0A2T3J776_9GAMM</name>